<organism evidence="2 3">
    <name type="scientific">Cymbomonas tetramitiformis</name>
    <dbReference type="NCBI Taxonomy" id="36881"/>
    <lineage>
        <taxon>Eukaryota</taxon>
        <taxon>Viridiplantae</taxon>
        <taxon>Chlorophyta</taxon>
        <taxon>Pyramimonadophyceae</taxon>
        <taxon>Pyramimonadales</taxon>
        <taxon>Pyramimonadaceae</taxon>
        <taxon>Cymbomonas</taxon>
    </lineage>
</organism>
<accession>A0AAE0L5Y4</accession>
<keyword evidence="1" id="KW-0812">Transmembrane</keyword>
<comment type="caution">
    <text evidence="2">The sequence shown here is derived from an EMBL/GenBank/DDBJ whole genome shotgun (WGS) entry which is preliminary data.</text>
</comment>
<proteinExistence type="predicted"/>
<feature type="transmembrane region" description="Helical" evidence="1">
    <location>
        <begin position="1029"/>
        <end position="1055"/>
    </location>
</feature>
<feature type="transmembrane region" description="Helical" evidence="1">
    <location>
        <begin position="875"/>
        <end position="895"/>
    </location>
</feature>
<dbReference type="SUPFAM" id="SSF51126">
    <property type="entry name" value="Pectin lyase-like"/>
    <property type="match status" value="2"/>
</dbReference>
<dbReference type="InterPro" id="IPR011050">
    <property type="entry name" value="Pectin_lyase_fold/virulence"/>
</dbReference>
<dbReference type="PANTHER" id="PTHR11319:SF35">
    <property type="entry name" value="OUTER MEMBRANE PROTEIN PMPC-RELATED"/>
    <property type="match status" value="1"/>
</dbReference>
<sequence>GIILEDKTMICLAGTVVKENAATADHGGGIFVRGGVLEVTARSRVEGNSCPLIGGGILGVQGARISIAGGAEVVGNRAAREGGGVALLGRSAEALGSTRLLVEDSTVEGNSAAYYSGGGISCDRSHVELVNASLVGNVAGSSGGGLISMLSSVFVSASLVQDNIALQGGGISVFGDSNTTSVLRMSKTSVLDNSAAEGGGLMMGAYSRALLLNTLAPQHLGAPSSDDGEANSSVAAAAICGEEWCGSVCLRRNSAAHAAAMSFSNSTGHILQGVVVADNFGVEESGPTSVMSLIGRSHVAVDGGHYRCNVGTGFHITDFSTVTMSDTLVTNHTALVGGALRIDDTSAAMVENCSFVSNVARQGGAVYASGNLSMGRSSFQGNTAAESGGAMLLDLNQQTTNVSGSVFVGNVAGNSEDALTSSYRAGNGGAMYLSTGAIHSEGVIGSTHLLALSYHGNIAAKGGAVGFWHPHDLLANREPPLCIDCGPVDDSNVAAYGSPEGWATYALHLQVNRAQHEEASNLNTEHDIIVHIIDSNGEMVTSDNASMVEIHFNKPEECTILEGDRTVQAVKGQARFSGDATGLIIKGNPGTTCQVYFSSDFNGLYAADVESNITEVPLRYCETGEELKGESPWQYCVACKAGWLSLDNETTCVECEAALDCYGSEACPLKCPGRDEYVVCQGSYLAPQAQHCGDPKEGSTQCLLDRLYTCENSDACTTASGAETCDAEDPGNAGRVGRGTNAVAELQLCKDGQYAGNGAVMCGGTLPVICDNDHFHELGREECLKCGSREHVMLAAGFTVAAIMLVLGLVMFIFLSSMSRREFLSEHLLSGSTQTMSVSVNKAVSAGSLLIGYLQVMAQFTSIYRSELLPKIFHIYLSLLGFANLEFSFVINMDCVRYHFFSQESKIASHKFGLDFWQAVCTPYILCALFMLLYWFLTWLHSRAEAAKAPAGDAQDKWCEEVKEIKWRANLRVTCIGKALFFVMLFHPSVSTTMFQLFNCHPLHFDDEQLAVQYWLKLDSTVECFTRDWTVAACFAVYTVVTYVIGYPLALYFMMRHLRLYHHVRMPRQSAELCIDRVRAGEWIPCHPEDKAMIQLYGSWVSEQSQELADIFMLRSSFMACIKDSSAPELKAAPRKSLPPRLKHSLILLNQEKNNHAPNAMSSIRLNDGRMFHDVLCFKKREVIDVCSDKSQPVHYVPMTRLDNELHKRVFGQFLDPFEDEYYYWQCYEICRRMAQTGVVVLVSMLLGETAALLYAQIISVMAILLHQRYSPYKHVALDELQLLVLVNQFAAQTLVLSKKLDFQTSALGYCLVVMQLLLIIYSLTLFIPAFKPLIVYFTLRLETVLAVHFPSARQRVLERVESLRQERKKSGQNAENQMDPTSDCTDIYTELTKLNCSQIGTEGADEQNPLSIRISYTM</sequence>
<evidence type="ECO:0000313" key="3">
    <source>
        <dbReference type="Proteomes" id="UP001190700"/>
    </source>
</evidence>
<evidence type="ECO:0000313" key="2">
    <source>
        <dbReference type="EMBL" id="KAK3273077.1"/>
    </source>
</evidence>
<keyword evidence="3" id="KW-1185">Reference proteome</keyword>
<feature type="transmembrane region" description="Helical" evidence="1">
    <location>
        <begin position="1307"/>
        <end position="1331"/>
    </location>
</feature>
<feature type="transmembrane region" description="Helical" evidence="1">
    <location>
        <begin position="1239"/>
        <end position="1266"/>
    </location>
</feature>
<name>A0AAE0L5Y4_9CHLO</name>
<keyword evidence="1" id="KW-1133">Transmembrane helix</keyword>
<feature type="non-terminal residue" evidence="2">
    <location>
        <position position="1"/>
    </location>
</feature>
<dbReference type="PANTHER" id="PTHR11319">
    <property type="entry name" value="G PROTEIN-COUPLED RECEPTOR-RELATED"/>
    <property type="match status" value="1"/>
</dbReference>
<keyword evidence="1" id="KW-0472">Membrane</keyword>
<dbReference type="EMBL" id="LGRX02008655">
    <property type="protein sequence ID" value="KAK3273077.1"/>
    <property type="molecule type" value="Genomic_DNA"/>
</dbReference>
<protein>
    <recommendedName>
        <fullName evidence="4">Right handed beta helix domain-containing protein</fullName>
    </recommendedName>
</protein>
<feature type="transmembrane region" description="Helical" evidence="1">
    <location>
        <begin position="792"/>
        <end position="815"/>
    </location>
</feature>
<evidence type="ECO:0000256" key="1">
    <source>
        <dbReference type="SAM" id="Phobius"/>
    </source>
</evidence>
<evidence type="ECO:0008006" key="4">
    <source>
        <dbReference type="Google" id="ProtNLM"/>
    </source>
</evidence>
<gene>
    <name evidence="2" type="ORF">CYMTET_18663</name>
</gene>
<reference evidence="2 3" key="1">
    <citation type="journal article" date="2015" name="Genome Biol. Evol.">
        <title>Comparative Genomics of a Bacterivorous Green Alga Reveals Evolutionary Causalities and Consequences of Phago-Mixotrophic Mode of Nutrition.</title>
        <authorList>
            <person name="Burns J.A."/>
            <person name="Paasch A."/>
            <person name="Narechania A."/>
            <person name="Kim E."/>
        </authorList>
    </citation>
    <scope>NUCLEOTIDE SEQUENCE [LARGE SCALE GENOMIC DNA]</scope>
    <source>
        <strain evidence="2 3">PLY_AMNH</strain>
    </source>
</reference>
<dbReference type="Proteomes" id="UP001190700">
    <property type="component" value="Unassembled WGS sequence"/>
</dbReference>
<feature type="transmembrane region" description="Helical" evidence="1">
    <location>
        <begin position="916"/>
        <end position="937"/>
    </location>
</feature>